<evidence type="ECO:0000256" key="11">
    <source>
        <dbReference type="PIRSR" id="PIRSR622312-50"/>
    </source>
</evidence>
<comment type="cofactor">
    <cofactor evidence="1">
        <name>Mn(2+)</name>
        <dbReference type="ChEBI" id="CHEBI:29035"/>
    </cofactor>
</comment>
<evidence type="ECO:0000256" key="4">
    <source>
        <dbReference type="ARBA" id="ARBA00022634"/>
    </source>
</evidence>
<dbReference type="GO" id="GO:0003677">
    <property type="term" value="F:DNA binding"/>
    <property type="evidence" value="ECO:0007669"/>
    <property type="project" value="InterPro"/>
</dbReference>
<dbReference type="SMART" id="SM00483">
    <property type="entry name" value="POLXc"/>
    <property type="match status" value="1"/>
</dbReference>
<keyword evidence="7" id="KW-0808">Transferase</keyword>
<dbReference type="Gene3D" id="3.30.460.10">
    <property type="entry name" value="Beta Polymerase, domain 2"/>
    <property type="match status" value="1"/>
</dbReference>
<gene>
    <name evidence="14" type="ORF">N7468_001813</name>
</gene>
<dbReference type="PROSITE" id="PS50172">
    <property type="entry name" value="BRCT"/>
    <property type="match status" value="1"/>
</dbReference>
<keyword evidence="5" id="KW-0235">DNA replication</keyword>
<dbReference type="InterPro" id="IPR028207">
    <property type="entry name" value="DNA_pol_B_palm_palm"/>
</dbReference>
<feature type="region of interest" description="Disordered" evidence="12">
    <location>
        <begin position="343"/>
        <end position="383"/>
    </location>
</feature>
<dbReference type="GO" id="GO:0016829">
    <property type="term" value="F:lyase activity"/>
    <property type="evidence" value="ECO:0007669"/>
    <property type="project" value="UniProtKB-KW"/>
</dbReference>
<feature type="compositionally biased region" description="Polar residues" evidence="12">
    <location>
        <begin position="288"/>
        <end position="297"/>
    </location>
</feature>
<reference evidence="14" key="2">
    <citation type="journal article" date="2023" name="IMA Fungus">
        <title>Comparative genomic study of the Penicillium genus elucidates a diverse pangenome and 15 lateral gene transfer events.</title>
        <authorList>
            <person name="Petersen C."/>
            <person name="Sorensen T."/>
            <person name="Nielsen M.R."/>
            <person name="Sondergaard T.E."/>
            <person name="Sorensen J.L."/>
            <person name="Fitzpatrick D.A."/>
            <person name="Frisvad J.C."/>
            <person name="Nielsen K.L."/>
        </authorList>
    </citation>
    <scope>NUCLEOTIDE SEQUENCE</scope>
    <source>
        <strain evidence="14">IBT 19713</strain>
    </source>
</reference>
<dbReference type="SUPFAM" id="SSF81585">
    <property type="entry name" value="PsbU/PolX domain-like"/>
    <property type="match status" value="1"/>
</dbReference>
<keyword evidence="9" id="KW-0456">Lyase</keyword>
<dbReference type="PANTHER" id="PTHR11276">
    <property type="entry name" value="DNA POLYMERASE TYPE-X FAMILY MEMBER"/>
    <property type="match status" value="1"/>
</dbReference>
<dbReference type="InterPro" id="IPR018944">
    <property type="entry name" value="DNA_pol_lambd_fingers_domain"/>
</dbReference>
<evidence type="ECO:0000256" key="5">
    <source>
        <dbReference type="ARBA" id="ARBA00022705"/>
    </source>
</evidence>
<evidence type="ECO:0000256" key="10">
    <source>
        <dbReference type="ARBA" id="ARBA00049244"/>
    </source>
</evidence>
<reference evidence="14" key="1">
    <citation type="submission" date="2022-11" db="EMBL/GenBank/DDBJ databases">
        <authorList>
            <person name="Petersen C."/>
        </authorList>
    </citation>
    <scope>NUCLEOTIDE SEQUENCE</scope>
    <source>
        <strain evidence="14">IBT 19713</strain>
    </source>
</reference>
<dbReference type="InterPro" id="IPR027421">
    <property type="entry name" value="DNA_pol_lamdba_lyase_dom_sf"/>
</dbReference>
<dbReference type="InterPro" id="IPR043519">
    <property type="entry name" value="NT_sf"/>
</dbReference>
<dbReference type="InterPro" id="IPR001357">
    <property type="entry name" value="BRCT_dom"/>
</dbReference>
<keyword evidence="7" id="KW-0239">DNA-directed DNA polymerase</keyword>
<dbReference type="AlphaFoldDB" id="A0A9W9PH98"/>
<evidence type="ECO:0000256" key="8">
    <source>
        <dbReference type="ARBA" id="ARBA00023204"/>
    </source>
</evidence>
<dbReference type="Gene3D" id="1.10.150.20">
    <property type="entry name" value="5' to 3' exonuclease, C-terminal subdomain"/>
    <property type="match status" value="1"/>
</dbReference>
<dbReference type="EMBL" id="JAPQKS010000002">
    <property type="protein sequence ID" value="KAJ5246830.1"/>
    <property type="molecule type" value="Genomic_DNA"/>
</dbReference>
<comment type="caution">
    <text evidence="14">The sequence shown here is derived from an EMBL/GenBank/DDBJ whole genome shotgun (WGS) entry which is preliminary data.</text>
</comment>
<dbReference type="EC" id="2.7.7.7" evidence="2"/>
<evidence type="ECO:0000256" key="12">
    <source>
        <dbReference type="SAM" id="MobiDB-lite"/>
    </source>
</evidence>
<dbReference type="InterPro" id="IPR022312">
    <property type="entry name" value="DNA_pol_X"/>
</dbReference>
<dbReference type="SUPFAM" id="SSF81301">
    <property type="entry name" value="Nucleotidyltransferase"/>
    <property type="match status" value="1"/>
</dbReference>
<dbReference type="CDD" id="cd00141">
    <property type="entry name" value="NT_POLXc"/>
    <property type="match status" value="1"/>
</dbReference>
<dbReference type="GeneID" id="83198413"/>
<keyword evidence="6" id="KW-0227">DNA damage</keyword>
<accession>A0A9W9PH98</accession>
<comment type="catalytic activity">
    <reaction evidence="10">
        <text>DNA(n) + a 2'-deoxyribonucleoside 5'-triphosphate = DNA(n+1) + diphosphate</text>
        <dbReference type="Rhea" id="RHEA:22508"/>
        <dbReference type="Rhea" id="RHEA-COMP:17339"/>
        <dbReference type="Rhea" id="RHEA-COMP:17340"/>
        <dbReference type="ChEBI" id="CHEBI:33019"/>
        <dbReference type="ChEBI" id="CHEBI:61560"/>
        <dbReference type="ChEBI" id="CHEBI:173112"/>
        <dbReference type="EC" id="2.7.7.7"/>
    </reaction>
</comment>
<dbReference type="RefSeq" id="XP_058334251.1">
    <property type="nucleotide sequence ID" value="XM_058471110.1"/>
</dbReference>
<organism evidence="14 15">
    <name type="scientific">Penicillium chermesinum</name>
    <dbReference type="NCBI Taxonomy" id="63820"/>
    <lineage>
        <taxon>Eukaryota</taxon>
        <taxon>Fungi</taxon>
        <taxon>Dikarya</taxon>
        <taxon>Ascomycota</taxon>
        <taxon>Pezizomycotina</taxon>
        <taxon>Eurotiomycetes</taxon>
        <taxon>Eurotiomycetidae</taxon>
        <taxon>Eurotiales</taxon>
        <taxon>Aspergillaceae</taxon>
        <taxon>Penicillium</taxon>
    </lineage>
</organism>
<feature type="active site" description="Nucleophile; Schiff-base intermediate with DNA; for 5'-dRP lyase activity" evidence="11">
    <location>
        <position position="468"/>
    </location>
</feature>
<dbReference type="SUPFAM" id="SSF52113">
    <property type="entry name" value="BRCT domain"/>
    <property type="match status" value="1"/>
</dbReference>
<evidence type="ECO:0000256" key="9">
    <source>
        <dbReference type="ARBA" id="ARBA00023239"/>
    </source>
</evidence>
<feature type="region of interest" description="Disordered" evidence="12">
    <location>
        <begin position="260"/>
        <end position="298"/>
    </location>
</feature>
<feature type="domain" description="BRCT" evidence="13">
    <location>
        <begin position="153"/>
        <end position="249"/>
    </location>
</feature>
<dbReference type="Pfam" id="PF10391">
    <property type="entry name" value="DNA_pol_lambd_f"/>
    <property type="match status" value="1"/>
</dbReference>
<evidence type="ECO:0000256" key="7">
    <source>
        <dbReference type="ARBA" id="ARBA00022932"/>
    </source>
</evidence>
<protein>
    <recommendedName>
        <fullName evidence="3">DNA polymerase lambda</fullName>
        <ecNumber evidence="2">2.7.7.7</ecNumber>
    </recommendedName>
</protein>
<dbReference type="Gene3D" id="3.40.50.10190">
    <property type="entry name" value="BRCT domain"/>
    <property type="match status" value="1"/>
</dbReference>
<dbReference type="Pfam" id="PF00533">
    <property type="entry name" value="BRCT"/>
    <property type="match status" value="1"/>
</dbReference>
<dbReference type="Pfam" id="PF14716">
    <property type="entry name" value="HHH_8"/>
    <property type="match status" value="1"/>
</dbReference>
<evidence type="ECO:0000256" key="6">
    <source>
        <dbReference type="ARBA" id="ARBA00022763"/>
    </source>
</evidence>
<feature type="compositionally biased region" description="Acidic residues" evidence="12">
    <location>
        <begin position="362"/>
        <end position="375"/>
    </location>
</feature>
<dbReference type="GO" id="GO:0003887">
    <property type="term" value="F:DNA-directed DNA polymerase activity"/>
    <property type="evidence" value="ECO:0007669"/>
    <property type="project" value="UniProtKB-KW"/>
</dbReference>
<dbReference type="InterPro" id="IPR002008">
    <property type="entry name" value="DNA_pol_X_beta-like"/>
</dbReference>
<dbReference type="InterPro" id="IPR002054">
    <property type="entry name" value="DNA-dir_DNA_pol_X"/>
</dbReference>
<evidence type="ECO:0000256" key="2">
    <source>
        <dbReference type="ARBA" id="ARBA00012417"/>
    </source>
</evidence>
<keyword evidence="7" id="KW-0548">Nucleotidyltransferase</keyword>
<dbReference type="GO" id="GO:0005634">
    <property type="term" value="C:nucleus"/>
    <property type="evidence" value="ECO:0007669"/>
    <property type="project" value="TreeGrafter"/>
</dbReference>
<evidence type="ECO:0000313" key="15">
    <source>
        <dbReference type="Proteomes" id="UP001150941"/>
    </source>
</evidence>
<dbReference type="Pfam" id="PF14792">
    <property type="entry name" value="DNA_pol_B_palm"/>
    <property type="match status" value="1"/>
</dbReference>
<feature type="region of interest" description="Disordered" evidence="12">
    <location>
        <begin position="79"/>
        <end position="149"/>
    </location>
</feature>
<proteinExistence type="predicted"/>
<keyword evidence="15" id="KW-1185">Reference proteome</keyword>
<name>A0A9W9PH98_9EURO</name>
<dbReference type="InterPro" id="IPR010996">
    <property type="entry name" value="HHH_MUS81"/>
</dbReference>
<sequence>MAHTGLLSPDPGLAMAGQSLTKKSFFTALEHLDHSDDTDDEDDLSRQLLITSSRDSKKSITPTLPDLVASKPQPVLLARAHSDPQPSACNQRAPSLEPLKEHSKGNRKHSTDQPVSLKLNSAHRSYSTSSMPGTKASPASKKRKVSNAKVVPEGKQIFKNLVFFFFPNNDVSSLRRLRIQRAQEYGARWAREWSSTITHVIVDKDLSYQDLVVHLKLESVPENIAIVNDTYPPECLKYSTVINPSQARFRVTGTLLPTEQPPLTKSVVTEPKPAASPPLKKSRREQNMETSQQSIESSVDAAYAIRAVPAGETVQKEGGSKDIDAAAGESNALDDIINETKATSHLPIDANDSADETKTDESGNESEVSDIEQEDVPGAQRGKKLAGSWAQSFACMEEYNPAARRDNPNSRTIDVLQQMLDYYTRNADHWHILGYRKAIAALRRQTQKITTRTQAQMIPGIGPRIADKIEEIVLTDHLRQIDNTSNTEEDRIIQEFLGIYGVGLRQASDWVAQGYRSLSDLRDRAPLTKNQQIGVDRYHDFALRIPRKEAVQTADKDMQVIVAGSYRRGALDSGDIDCLITKPDATLEQIRSLMVDVVIPQLFRDGFLQVGLATPRRLGHDGSKWHGASSLPGSKVWRRIDLLFVPGEEIGAALLYFTGTTSSIGACDCLLGKKGSRGLFANVLRDSRQMKTNPGRLLEGRDEKRIFALLGVPGGHRSTVSVREHHVHSRSDRR</sequence>
<dbReference type="GO" id="GO:0006303">
    <property type="term" value="P:double-strand break repair via nonhomologous end joining"/>
    <property type="evidence" value="ECO:0007669"/>
    <property type="project" value="TreeGrafter"/>
</dbReference>
<feature type="compositionally biased region" description="Polar residues" evidence="12">
    <location>
        <begin position="112"/>
        <end position="132"/>
    </location>
</feature>
<dbReference type="OrthoDB" id="205514at2759"/>
<evidence type="ECO:0000256" key="1">
    <source>
        <dbReference type="ARBA" id="ARBA00001936"/>
    </source>
</evidence>
<dbReference type="PRINTS" id="PR00870">
    <property type="entry name" value="DNAPOLXBETA"/>
</dbReference>
<evidence type="ECO:0000259" key="13">
    <source>
        <dbReference type="PROSITE" id="PS50172"/>
    </source>
</evidence>
<keyword evidence="4" id="KW-0237">DNA synthesis</keyword>
<dbReference type="Gene3D" id="1.10.150.110">
    <property type="entry name" value="DNA polymerase beta, N-terminal domain-like"/>
    <property type="match status" value="1"/>
</dbReference>
<dbReference type="Proteomes" id="UP001150941">
    <property type="component" value="Unassembled WGS sequence"/>
</dbReference>
<dbReference type="SUPFAM" id="SSF47802">
    <property type="entry name" value="DNA polymerase beta, N-terminal domain-like"/>
    <property type="match status" value="1"/>
</dbReference>
<feature type="compositionally biased region" description="Polar residues" evidence="12">
    <location>
        <begin position="84"/>
        <end position="93"/>
    </location>
</feature>
<dbReference type="PANTHER" id="PTHR11276:SF28">
    <property type="entry name" value="DNA POLYMERASE LAMBDA"/>
    <property type="match status" value="1"/>
</dbReference>
<keyword evidence="8" id="KW-0234">DNA repair</keyword>
<dbReference type="FunFam" id="1.10.150.110:FF:000005">
    <property type="entry name" value="DNA polymerase POL4"/>
    <property type="match status" value="1"/>
</dbReference>
<dbReference type="InterPro" id="IPR036420">
    <property type="entry name" value="BRCT_dom_sf"/>
</dbReference>
<evidence type="ECO:0000313" key="14">
    <source>
        <dbReference type="EMBL" id="KAJ5246830.1"/>
    </source>
</evidence>
<evidence type="ECO:0000256" key="3">
    <source>
        <dbReference type="ARBA" id="ARBA00016513"/>
    </source>
</evidence>